<dbReference type="EMBL" id="AFCT01000901">
    <property type="protein sequence ID" value="EHC89467.1"/>
    <property type="molecule type" value="Genomic_DNA"/>
</dbReference>
<organism evidence="1 2">
    <name type="scientific">Salmonella enterica subsp. enterica serovar Rubislaw str. A4-653</name>
    <dbReference type="NCBI Taxonomy" id="913081"/>
    <lineage>
        <taxon>Bacteria</taxon>
        <taxon>Pseudomonadati</taxon>
        <taxon>Pseudomonadota</taxon>
        <taxon>Gammaproteobacteria</taxon>
        <taxon>Enterobacterales</taxon>
        <taxon>Enterobacteriaceae</taxon>
        <taxon>Salmonella</taxon>
    </lineage>
</organism>
<name>G5QII6_SALRU</name>
<evidence type="ECO:0000313" key="2">
    <source>
        <dbReference type="Proteomes" id="UP000004903"/>
    </source>
</evidence>
<reference evidence="1 2" key="1">
    <citation type="journal article" date="2011" name="BMC Genomics">
        <title>Genome sequencing reveals diversification of virulence factor content and possible host adaptation in distinct subpopulations of Salmonella enterica.</title>
        <authorList>
            <person name="den Bakker H.C."/>
            <person name="Moreno Switt A.I."/>
            <person name="Govoni G."/>
            <person name="Cummings C.A."/>
            <person name="Ranieri M.L."/>
            <person name="Degoricija L."/>
            <person name="Hoelzer K."/>
            <person name="Rodriguez-Rivera L.D."/>
            <person name="Brown S."/>
            <person name="Bolchacova E."/>
            <person name="Furtado M.R."/>
            <person name="Wiedmann M."/>
        </authorList>
    </citation>
    <scope>NUCLEOTIDE SEQUENCE [LARGE SCALE GENOMIC DNA]</scope>
    <source>
        <strain evidence="1 2">A4-653</strain>
    </source>
</reference>
<proteinExistence type="predicted"/>
<comment type="caution">
    <text evidence="1">The sequence shown here is derived from an EMBL/GenBank/DDBJ whole genome shotgun (WGS) entry which is preliminary data.</text>
</comment>
<accession>G5QII6</accession>
<dbReference type="AlphaFoldDB" id="G5QII6"/>
<gene>
    <name evidence="1" type="ORF">LTSERUB_2365</name>
</gene>
<sequence length="30" mass="3121">MNMMKPISAAILNIRGTAPGTATSEMAQLT</sequence>
<evidence type="ECO:0000313" key="1">
    <source>
        <dbReference type="EMBL" id="EHC89467.1"/>
    </source>
</evidence>
<dbReference type="Proteomes" id="UP000004903">
    <property type="component" value="Unassembled WGS sequence"/>
</dbReference>
<protein>
    <submittedName>
        <fullName evidence="1">Uncharacterized protein</fullName>
    </submittedName>
</protein>